<dbReference type="PANTHER" id="PTHR24346">
    <property type="entry name" value="MAP/MICROTUBULE AFFINITY-REGULATING KINASE"/>
    <property type="match status" value="1"/>
</dbReference>
<keyword evidence="5" id="KW-0418">Kinase</keyword>
<dbReference type="InterPro" id="IPR000719">
    <property type="entry name" value="Prot_kinase_dom"/>
</dbReference>
<dbReference type="SUPFAM" id="SSF56112">
    <property type="entry name" value="Protein kinase-like (PK-like)"/>
    <property type="match status" value="1"/>
</dbReference>
<evidence type="ECO:0000256" key="1">
    <source>
        <dbReference type="ARBA" id="ARBA00022741"/>
    </source>
</evidence>
<dbReference type="GO" id="GO:0004674">
    <property type="term" value="F:protein serine/threonine kinase activity"/>
    <property type="evidence" value="ECO:0007669"/>
    <property type="project" value="TreeGrafter"/>
</dbReference>
<dbReference type="AlphaFoldDB" id="A0A6G8Q3T3"/>
<dbReference type="InterPro" id="IPR011009">
    <property type="entry name" value="Kinase-like_dom_sf"/>
</dbReference>
<dbReference type="Pfam" id="PF00069">
    <property type="entry name" value="Pkinase"/>
    <property type="match status" value="1"/>
</dbReference>
<feature type="region of interest" description="Disordered" evidence="3">
    <location>
        <begin position="54"/>
        <end position="101"/>
    </location>
</feature>
<dbReference type="InterPro" id="IPR008271">
    <property type="entry name" value="Ser/Thr_kinase_AS"/>
</dbReference>
<keyword evidence="6" id="KW-1185">Reference proteome</keyword>
<dbReference type="PROSITE" id="PS50011">
    <property type="entry name" value="PROTEIN_KINASE_DOM"/>
    <property type="match status" value="1"/>
</dbReference>
<organism evidence="5 6">
    <name type="scientific">Rubrobacter marinus</name>
    <dbReference type="NCBI Taxonomy" id="2653852"/>
    <lineage>
        <taxon>Bacteria</taxon>
        <taxon>Bacillati</taxon>
        <taxon>Actinomycetota</taxon>
        <taxon>Rubrobacteria</taxon>
        <taxon>Rubrobacterales</taxon>
        <taxon>Rubrobacteraceae</taxon>
        <taxon>Rubrobacter</taxon>
    </lineage>
</organism>
<evidence type="ECO:0000313" key="5">
    <source>
        <dbReference type="EMBL" id="QIN81115.1"/>
    </source>
</evidence>
<evidence type="ECO:0000313" key="6">
    <source>
        <dbReference type="Proteomes" id="UP000502706"/>
    </source>
</evidence>
<dbReference type="SMART" id="SM00220">
    <property type="entry name" value="S_TKc"/>
    <property type="match status" value="1"/>
</dbReference>
<geneLocation type="plasmid" evidence="5 6">
    <name>unnamed1</name>
</geneLocation>
<dbReference type="Gene3D" id="1.10.510.10">
    <property type="entry name" value="Transferase(Phosphotransferase) domain 1"/>
    <property type="match status" value="1"/>
</dbReference>
<dbReference type="PANTHER" id="PTHR24346:SF30">
    <property type="entry name" value="MATERNAL EMBRYONIC LEUCINE ZIPPER KINASE"/>
    <property type="match status" value="1"/>
</dbReference>
<keyword evidence="2" id="KW-0067">ATP-binding</keyword>
<feature type="region of interest" description="Disordered" evidence="3">
    <location>
        <begin position="1"/>
        <end position="36"/>
    </location>
</feature>
<name>A0A6G8Q3T3_9ACTN</name>
<dbReference type="GO" id="GO:0005737">
    <property type="term" value="C:cytoplasm"/>
    <property type="evidence" value="ECO:0007669"/>
    <property type="project" value="TreeGrafter"/>
</dbReference>
<gene>
    <name evidence="5" type="ORF">GBA65_22025</name>
</gene>
<dbReference type="Gene3D" id="3.30.200.20">
    <property type="entry name" value="Phosphorylase Kinase, domain 1"/>
    <property type="match status" value="1"/>
</dbReference>
<dbReference type="CDD" id="cd14014">
    <property type="entry name" value="STKc_PknB_like"/>
    <property type="match status" value="1"/>
</dbReference>
<feature type="domain" description="Protein kinase" evidence="4">
    <location>
        <begin position="109"/>
        <end position="364"/>
    </location>
</feature>
<accession>A0A6G8Q3T3</accession>
<protein>
    <submittedName>
        <fullName evidence="5">Protein kinase</fullName>
    </submittedName>
</protein>
<dbReference type="EMBL" id="CP045122">
    <property type="protein sequence ID" value="QIN81115.1"/>
    <property type="molecule type" value="Genomic_DNA"/>
</dbReference>
<evidence type="ECO:0000259" key="4">
    <source>
        <dbReference type="PROSITE" id="PS50011"/>
    </source>
</evidence>
<proteinExistence type="predicted"/>
<dbReference type="Proteomes" id="UP000502706">
    <property type="component" value="Plasmid unnamed1"/>
</dbReference>
<keyword evidence="5" id="KW-0808">Transferase</keyword>
<evidence type="ECO:0000256" key="2">
    <source>
        <dbReference type="ARBA" id="ARBA00022840"/>
    </source>
</evidence>
<evidence type="ECO:0000256" key="3">
    <source>
        <dbReference type="SAM" id="MobiDB-lite"/>
    </source>
</evidence>
<dbReference type="PROSITE" id="PS00108">
    <property type="entry name" value="PROTEIN_KINASE_ST"/>
    <property type="match status" value="1"/>
</dbReference>
<keyword evidence="1" id="KW-0547">Nucleotide-binding</keyword>
<sequence>MGSPRSLRGAGQDPPRGGLGIRRAPQGVRRAGFGVGSHRARFVEAAGLFAREGGTVLGDGGSRLRRRRRDDAEDRPSPLTPTTDRPTPACRTASGKHVAKRPKVYNDRWEIVGDLGEGGQAHTFRVRDRRDGSEGWVLKRLKNHTRLDRFKREIQALEALDSPHIPGTEDFSLEEPAYHVSRYLGPGLNKQVQDEPLDLDRALALFEQVVTAVRDAHGADEAVVHRDIKPNNVVVAPDGGWAFLIDFGICQLEDGELTTLTTGEEPFGNAAFAAPECLLGREEEPGPPCDVYSLGKLLYWMVSGGRHINRETISEGVLGRIRTDNRLVRSYVARLLRGTVVEAPARRWTAQRLLEEVARTRRLVARLKEYEAGGLIVLADGFDLDDAYDGRGPQARKGEPAYPAWVHVIRVGGGDQPHEVEVGVTFEGPAGGDARLEGIDLALEHMAGEDEALIRIAPDRDGRPDEGGVLESLRVEGRGDFSTRVERLRSRARPVLREDVRYWILVSVPRDASEAALRLAPTDFAPQEVGSAERFDGREWGEVKSASSPGYAIRVTARGEPGAEG</sequence>
<keyword evidence="5" id="KW-0614">Plasmid</keyword>
<dbReference type="GO" id="GO:0035556">
    <property type="term" value="P:intracellular signal transduction"/>
    <property type="evidence" value="ECO:0007669"/>
    <property type="project" value="TreeGrafter"/>
</dbReference>
<reference evidence="5 6" key="1">
    <citation type="submission" date="2019-10" db="EMBL/GenBank/DDBJ databases">
        <title>Rubrobacter sp nov SCSIO 52915 isolated from a deep-sea sediment in the South China Sea.</title>
        <authorList>
            <person name="Chen R.W."/>
        </authorList>
    </citation>
    <scope>NUCLEOTIDE SEQUENCE [LARGE SCALE GENOMIC DNA]</scope>
    <source>
        <strain evidence="5 6">SCSIO 52915</strain>
        <plasmid evidence="5 6">unnamed1</plasmid>
    </source>
</reference>
<dbReference type="GO" id="GO:0005524">
    <property type="term" value="F:ATP binding"/>
    <property type="evidence" value="ECO:0007669"/>
    <property type="project" value="UniProtKB-KW"/>
</dbReference>
<dbReference type="KEGG" id="rmar:GBA65_22025"/>